<gene>
    <name evidence="1" type="ORF">STAS_02228</name>
</gene>
<sequence>NGGGGGGLRLQQRLTIAEFPWPPEPTVWTIRIYQPAPERCQISRGKEISRTSQEQLVIDRTGLLFLTEQLSSMRVMVLLTAGGATALMNLDEDEKGQSRVLLNFKIPAAVG</sequence>
<proteinExistence type="predicted"/>
<name>A0A5A7P1A8_STRAF</name>
<protein>
    <submittedName>
        <fullName evidence="1">Uncharacterized protein</fullName>
    </submittedName>
</protein>
<dbReference type="EMBL" id="BKCP01001113">
    <property type="protein sequence ID" value="GER26575.1"/>
    <property type="molecule type" value="Genomic_DNA"/>
</dbReference>
<dbReference type="Proteomes" id="UP000325081">
    <property type="component" value="Unassembled WGS sequence"/>
</dbReference>
<feature type="non-terminal residue" evidence="1">
    <location>
        <position position="1"/>
    </location>
</feature>
<feature type="non-terminal residue" evidence="1">
    <location>
        <position position="111"/>
    </location>
</feature>
<comment type="caution">
    <text evidence="1">The sequence shown here is derived from an EMBL/GenBank/DDBJ whole genome shotgun (WGS) entry which is preliminary data.</text>
</comment>
<evidence type="ECO:0000313" key="2">
    <source>
        <dbReference type="Proteomes" id="UP000325081"/>
    </source>
</evidence>
<keyword evidence="2" id="KW-1185">Reference proteome</keyword>
<accession>A0A5A7P1A8</accession>
<evidence type="ECO:0000313" key="1">
    <source>
        <dbReference type="EMBL" id="GER26575.1"/>
    </source>
</evidence>
<reference evidence="2" key="1">
    <citation type="journal article" date="2019" name="Curr. Biol.">
        <title>Genome Sequence of Striga asiatica Provides Insight into the Evolution of Plant Parasitism.</title>
        <authorList>
            <person name="Yoshida S."/>
            <person name="Kim S."/>
            <person name="Wafula E.K."/>
            <person name="Tanskanen J."/>
            <person name="Kim Y.M."/>
            <person name="Honaas L."/>
            <person name="Yang Z."/>
            <person name="Spallek T."/>
            <person name="Conn C.E."/>
            <person name="Ichihashi Y."/>
            <person name="Cheong K."/>
            <person name="Cui S."/>
            <person name="Der J.P."/>
            <person name="Gundlach H."/>
            <person name="Jiao Y."/>
            <person name="Hori C."/>
            <person name="Ishida J.K."/>
            <person name="Kasahara H."/>
            <person name="Kiba T."/>
            <person name="Kim M.S."/>
            <person name="Koo N."/>
            <person name="Laohavisit A."/>
            <person name="Lee Y.H."/>
            <person name="Lumba S."/>
            <person name="McCourt P."/>
            <person name="Mortimer J.C."/>
            <person name="Mutuku J.M."/>
            <person name="Nomura T."/>
            <person name="Sasaki-Sekimoto Y."/>
            <person name="Seto Y."/>
            <person name="Wang Y."/>
            <person name="Wakatake T."/>
            <person name="Sakakibara H."/>
            <person name="Demura T."/>
            <person name="Yamaguchi S."/>
            <person name="Yoneyama K."/>
            <person name="Manabe R.I."/>
            <person name="Nelson D.C."/>
            <person name="Schulman A.H."/>
            <person name="Timko M.P."/>
            <person name="dePamphilis C.W."/>
            <person name="Choi D."/>
            <person name="Shirasu K."/>
        </authorList>
    </citation>
    <scope>NUCLEOTIDE SEQUENCE [LARGE SCALE GENOMIC DNA]</scope>
    <source>
        <strain evidence="2">cv. UVA1</strain>
    </source>
</reference>
<dbReference type="AlphaFoldDB" id="A0A5A7P1A8"/>
<organism evidence="1 2">
    <name type="scientific">Striga asiatica</name>
    <name type="common">Asiatic witchweed</name>
    <name type="synonym">Buchnera asiatica</name>
    <dbReference type="NCBI Taxonomy" id="4170"/>
    <lineage>
        <taxon>Eukaryota</taxon>
        <taxon>Viridiplantae</taxon>
        <taxon>Streptophyta</taxon>
        <taxon>Embryophyta</taxon>
        <taxon>Tracheophyta</taxon>
        <taxon>Spermatophyta</taxon>
        <taxon>Magnoliopsida</taxon>
        <taxon>eudicotyledons</taxon>
        <taxon>Gunneridae</taxon>
        <taxon>Pentapetalae</taxon>
        <taxon>asterids</taxon>
        <taxon>lamiids</taxon>
        <taxon>Lamiales</taxon>
        <taxon>Orobanchaceae</taxon>
        <taxon>Buchnereae</taxon>
        <taxon>Striga</taxon>
    </lineage>
</organism>